<sequence length="554" mass="61503">MKKYKNIILASVGLVLLTISSCKNDRDFLEENQKALDESNSLLNPAQFSVMSASMYHYVQLFYCSADQTKDAWILGLGTDVFFDPRDATSKYNNWSIVNGTDNFSGDWWSWQYTLIKVANTLIAGAANPAVVWPSETAKNAAIAEARYFRGFAYRNLANAFGGVPIVDAPVTEAKVDYVRNTREEVYSFAKADLTYAAANLPLTTTQPGRVVRAAADHILAEVNISLKDYDGAIAAATRVIDGTDGNYALVKARFGARAAEADKNYYYDLFVMGNQNTQAGNNESIWNAQFAVTATGGPVLGGVPGTITRPLIERMMWCQYWGAAKLGYPGTPTDSSGRGVGFVRPTNYANYNIWKNSGADMRNNEVNIKRKYYFGADIKDANGVVIFKKKDLIPKSYLTTREDTMLFVYPNWAKFGTDKHINAVPDNGYVRNFYVIRLPETYFLRAEAYLNKGRSDLAANDLNIVRGRANATPVAAGDVNMDYILDERARELFGEEFRMLTLTRLGLVYDRTKRFGSPESAASVQQFNNLMPIPQTAIDRNVGATLAQNPGYN</sequence>
<organism evidence="1 2">
    <name type="scientific">Pedobacter africanus</name>
    <dbReference type="NCBI Taxonomy" id="151894"/>
    <lineage>
        <taxon>Bacteria</taxon>
        <taxon>Pseudomonadati</taxon>
        <taxon>Bacteroidota</taxon>
        <taxon>Sphingobacteriia</taxon>
        <taxon>Sphingobacteriales</taxon>
        <taxon>Sphingobacteriaceae</taxon>
        <taxon>Pedobacter</taxon>
    </lineage>
</organism>
<dbReference type="EMBL" id="JAVDTF010000005">
    <property type="protein sequence ID" value="MDR6785837.1"/>
    <property type="molecule type" value="Genomic_DNA"/>
</dbReference>
<evidence type="ECO:0000313" key="1">
    <source>
        <dbReference type="EMBL" id="MDR6785837.1"/>
    </source>
</evidence>
<evidence type="ECO:0000313" key="2">
    <source>
        <dbReference type="Proteomes" id="UP001246858"/>
    </source>
</evidence>
<keyword evidence="2" id="KW-1185">Reference proteome</keyword>
<dbReference type="Proteomes" id="UP001246858">
    <property type="component" value="Unassembled WGS sequence"/>
</dbReference>
<protein>
    <submittedName>
        <fullName evidence="1">Uncharacterized protein</fullName>
    </submittedName>
</protein>
<comment type="caution">
    <text evidence="1">The sequence shown here is derived from an EMBL/GenBank/DDBJ whole genome shotgun (WGS) entry which is preliminary data.</text>
</comment>
<proteinExistence type="predicted"/>
<name>A0ACC6L324_9SPHI</name>
<reference evidence="1" key="1">
    <citation type="submission" date="2023-07" db="EMBL/GenBank/DDBJ databases">
        <title>Sorghum-associated microbial communities from plants grown in Nebraska, USA.</title>
        <authorList>
            <person name="Schachtman D."/>
        </authorList>
    </citation>
    <scope>NUCLEOTIDE SEQUENCE</scope>
    <source>
        <strain evidence="1">2697</strain>
    </source>
</reference>
<accession>A0ACC6L324</accession>
<gene>
    <name evidence="1" type="ORF">J2X78_004429</name>
</gene>